<evidence type="ECO:0000256" key="6">
    <source>
        <dbReference type="ARBA" id="ARBA00023277"/>
    </source>
</evidence>
<dbReference type="EMBL" id="JACCBN010000001">
    <property type="protein sequence ID" value="NYD35057.1"/>
    <property type="molecule type" value="Genomic_DNA"/>
</dbReference>
<reference evidence="10 11" key="1">
    <citation type="submission" date="2020-07" db="EMBL/GenBank/DDBJ databases">
        <title>Sequencing the genomes of 1000 actinobacteria strains.</title>
        <authorList>
            <person name="Klenk H.-P."/>
        </authorList>
    </citation>
    <scope>NUCLEOTIDE SEQUENCE [LARGE SCALE GENOMIC DNA]</scope>
    <source>
        <strain evidence="10 11">DSM 45772</strain>
    </source>
</reference>
<dbReference type="HAMAP" id="MF_00966">
    <property type="entry name" value="G6PD"/>
    <property type="match status" value="1"/>
</dbReference>
<keyword evidence="5 7" id="KW-0560">Oxidoreductase</keyword>
<evidence type="ECO:0000313" key="11">
    <source>
        <dbReference type="Proteomes" id="UP000535890"/>
    </source>
</evidence>
<comment type="similarity">
    <text evidence="2 7">Belongs to the glucose-6-phosphate dehydrogenase family.</text>
</comment>
<dbReference type="EC" id="1.1.1.49" evidence="7"/>
<comment type="caution">
    <text evidence="7">Lacks conserved residue(s) required for the propagation of feature annotation.</text>
</comment>
<evidence type="ECO:0000256" key="7">
    <source>
        <dbReference type="HAMAP-Rule" id="MF_00966"/>
    </source>
</evidence>
<dbReference type="InterPro" id="IPR022674">
    <property type="entry name" value="G6P_DH_NAD-bd"/>
</dbReference>
<organism evidence="10 11">
    <name type="scientific">Actinomycetospora corticicola</name>
    <dbReference type="NCBI Taxonomy" id="663602"/>
    <lineage>
        <taxon>Bacteria</taxon>
        <taxon>Bacillati</taxon>
        <taxon>Actinomycetota</taxon>
        <taxon>Actinomycetes</taxon>
        <taxon>Pseudonocardiales</taxon>
        <taxon>Pseudonocardiaceae</taxon>
        <taxon>Actinomycetospora</taxon>
    </lineage>
</organism>
<gene>
    <name evidence="7" type="primary">zwf</name>
    <name evidence="10" type="ORF">BJ983_001159</name>
</gene>
<feature type="binding site" evidence="7">
    <location>
        <position position="50"/>
    </location>
    <ligand>
        <name>NADP(+)</name>
        <dbReference type="ChEBI" id="CHEBI:58349"/>
    </ligand>
</feature>
<feature type="binding site" evidence="7">
    <location>
        <position position="157"/>
    </location>
    <ligand>
        <name>NADP(+)</name>
        <dbReference type="ChEBI" id="CHEBI:58349"/>
    </ligand>
</feature>
<dbReference type="InterPro" id="IPR001282">
    <property type="entry name" value="G6P_DH"/>
</dbReference>
<comment type="function">
    <text evidence="7">Catalyzes the oxidation of glucose 6-phosphate to 6-phosphogluconolactone.</text>
</comment>
<feature type="binding site" evidence="7">
    <location>
        <position position="335"/>
    </location>
    <ligand>
        <name>substrate</name>
    </ligand>
</feature>
<accession>A0A7Y9DTV0</accession>
<dbReference type="PIRSF" id="PIRSF000110">
    <property type="entry name" value="G6PD"/>
    <property type="match status" value="1"/>
</dbReference>
<dbReference type="InterPro" id="IPR022675">
    <property type="entry name" value="G6P_DH_C"/>
</dbReference>
<feature type="binding site" evidence="7">
    <location>
        <position position="191"/>
    </location>
    <ligand>
        <name>substrate</name>
    </ligand>
</feature>
<keyword evidence="4 7" id="KW-0521">NADP</keyword>
<comment type="catalytic activity">
    <reaction evidence="7">
        <text>D-glucose 6-phosphate + NADP(+) = 6-phospho-D-glucono-1,5-lactone + NADPH + H(+)</text>
        <dbReference type="Rhea" id="RHEA:15841"/>
        <dbReference type="ChEBI" id="CHEBI:15378"/>
        <dbReference type="ChEBI" id="CHEBI:57783"/>
        <dbReference type="ChEBI" id="CHEBI:57955"/>
        <dbReference type="ChEBI" id="CHEBI:58349"/>
        <dbReference type="ChEBI" id="CHEBI:61548"/>
        <dbReference type="EC" id="1.1.1.49"/>
    </reaction>
</comment>
<protein>
    <recommendedName>
        <fullName evidence="7">Glucose-6-phosphate 1-dehydrogenase</fullName>
        <shortName evidence="7">G6PD</shortName>
        <ecNumber evidence="7">1.1.1.49</ecNumber>
    </recommendedName>
</protein>
<evidence type="ECO:0000313" key="10">
    <source>
        <dbReference type="EMBL" id="NYD35057.1"/>
    </source>
</evidence>
<evidence type="ECO:0000256" key="1">
    <source>
        <dbReference type="ARBA" id="ARBA00004937"/>
    </source>
</evidence>
<feature type="domain" description="Glucose-6-phosphate dehydrogenase NAD-binding" evidence="8">
    <location>
        <begin position="13"/>
        <end position="195"/>
    </location>
</feature>
<dbReference type="UniPathway" id="UPA00115">
    <property type="reaction ID" value="UER00408"/>
</dbReference>
<dbReference type="GO" id="GO:0005829">
    <property type="term" value="C:cytosol"/>
    <property type="evidence" value="ECO:0007669"/>
    <property type="project" value="TreeGrafter"/>
</dbReference>
<comment type="caution">
    <text evidence="10">The sequence shown here is derived from an EMBL/GenBank/DDBJ whole genome shotgun (WGS) entry which is preliminary data.</text>
</comment>
<dbReference type="AlphaFoldDB" id="A0A7Y9DTV0"/>
<dbReference type="PRINTS" id="PR00079">
    <property type="entry name" value="G6PDHDRGNASE"/>
</dbReference>
<evidence type="ECO:0000256" key="5">
    <source>
        <dbReference type="ARBA" id="ARBA00023002"/>
    </source>
</evidence>
<dbReference type="SUPFAM" id="SSF55347">
    <property type="entry name" value="Glyceraldehyde-3-phosphate dehydrogenase-like, C-terminal domain"/>
    <property type="match status" value="1"/>
</dbReference>
<feature type="domain" description="Glucose-6-phosphate dehydrogenase C-terminal" evidence="9">
    <location>
        <begin position="199"/>
        <end position="479"/>
    </location>
</feature>
<dbReference type="Proteomes" id="UP000535890">
    <property type="component" value="Unassembled WGS sequence"/>
</dbReference>
<dbReference type="PANTHER" id="PTHR23429">
    <property type="entry name" value="GLUCOSE-6-PHOSPHATE 1-DEHYDROGENASE G6PD"/>
    <property type="match status" value="1"/>
</dbReference>
<dbReference type="SUPFAM" id="SSF51735">
    <property type="entry name" value="NAD(P)-binding Rossmann-fold domains"/>
    <property type="match status" value="1"/>
</dbReference>
<feature type="binding site" evidence="7">
    <location>
        <position position="244"/>
    </location>
    <ligand>
        <name>substrate</name>
    </ligand>
</feature>
<sequence>MTDQGDTPPTVFVLFGASGDLAARLVLPAFFRLAQEKLLPAQWQLIGSGRRQLSDDDFRDHVHEKLTEFGPKPEDGPREVWDEFASRLHFAGNGFTADDPGELVDKVAQAEQELGDGDPSSVQRVHYLGLPPTTFEAYTEALAAHDLVERSRVVYEKPFGTSLESFRSLDEAVHRVYDESVIYRIDHFLGKEATQQLRALRFANGLFGSSWDRHHVAAVQIDVPETLDVADRAEFYDETGAVLDMLVTHLFQVAAEIAMEPPKSLAADDIAQARADAVKAFRPLTTDDVVRGQFDGYRDIDEVADDSDTETFVAARMFVDTDRWRDVPFLMRTGKMMAESHQKVSLVMRDPQGGPYCAPDEAGNPDCADIPRRGNVVRFDLSGDGELGISMNIELPGSASALTTQWTTISLHDVHGGDPLPPYVRLIHDILLGDRTLFTRPDGLEEVWEAAGAALDGSAEIRPYERGSWGPSEALRLAEPVGWTLGDQ</sequence>
<evidence type="ECO:0000256" key="3">
    <source>
        <dbReference type="ARBA" id="ARBA00022526"/>
    </source>
</evidence>
<comment type="pathway">
    <text evidence="1 7">Carbohydrate degradation; pentose phosphate pathway; D-ribulose 5-phosphate from D-glucose 6-phosphate (oxidative stage): step 1/3.</text>
</comment>
<dbReference type="Gene3D" id="3.40.50.720">
    <property type="entry name" value="NAD(P)-binding Rossmann-like Domain"/>
    <property type="match status" value="1"/>
</dbReference>
<dbReference type="InterPro" id="IPR019796">
    <property type="entry name" value="G6P_DH_AS"/>
</dbReference>
<dbReference type="Pfam" id="PF00479">
    <property type="entry name" value="G6PD_N"/>
    <property type="match status" value="1"/>
</dbReference>
<dbReference type="PANTHER" id="PTHR23429:SF0">
    <property type="entry name" value="GLUCOSE-6-PHOSPHATE 1-DEHYDROGENASE"/>
    <property type="match status" value="1"/>
</dbReference>
<evidence type="ECO:0000256" key="4">
    <source>
        <dbReference type="ARBA" id="ARBA00022857"/>
    </source>
</evidence>
<name>A0A7Y9DTV0_9PSEU</name>
<dbReference type="GO" id="GO:0004345">
    <property type="term" value="F:glucose-6-phosphate dehydrogenase activity"/>
    <property type="evidence" value="ECO:0007669"/>
    <property type="project" value="UniProtKB-UniRule"/>
</dbReference>
<feature type="active site" description="Proton acceptor" evidence="7">
    <location>
        <position position="249"/>
    </location>
</feature>
<evidence type="ECO:0000259" key="9">
    <source>
        <dbReference type="Pfam" id="PF02781"/>
    </source>
</evidence>
<evidence type="ECO:0000259" key="8">
    <source>
        <dbReference type="Pfam" id="PF00479"/>
    </source>
</evidence>
<feature type="binding site" evidence="7">
    <location>
        <position position="225"/>
    </location>
    <ligand>
        <name>substrate</name>
    </ligand>
</feature>
<dbReference type="GO" id="GO:0009051">
    <property type="term" value="P:pentose-phosphate shunt, oxidative branch"/>
    <property type="evidence" value="ECO:0007669"/>
    <property type="project" value="TreeGrafter"/>
</dbReference>
<dbReference type="GO" id="GO:0006006">
    <property type="term" value="P:glucose metabolic process"/>
    <property type="evidence" value="ECO:0007669"/>
    <property type="project" value="UniProtKB-KW"/>
</dbReference>
<dbReference type="Gene3D" id="3.30.360.10">
    <property type="entry name" value="Dihydrodipicolinate Reductase, domain 2"/>
    <property type="match status" value="1"/>
</dbReference>
<dbReference type="GO" id="GO:0050661">
    <property type="term" value="F:NADP binding"/>
    <property type="evidence" value="ECO:0007669"/>
    <property type="project" value="UniProtKB-UniRule"/>
</dbReference>
<keyword evidence="6 7" id="KW-0119">Carbohydrate metabolism</keyword>
<dbReference type="Pfam" id="PF02781">
    <property type="entry name" value="G6PD_C"/>
    <property type="match status" value="1"/>
</dbReference>
<feature type="binding site" evidence="7">
    <location>
        <position position="187"/>
    </location>
    <ligand>
        <name>substrate</name>
    </ligand>
</feature>
<proteinExistence type="inferred from homology"/>
<keyword evidence="3 7" id="KW-0313">Glucose metabolism</keyword>
<dbReference type="RefSeq" id="WP_179792952.1">
    <property type="nucleotide sequence ID" value="NZ_BAABHP010000004.1"/>
</dbReference>
<evidence type="ECO:0000256" key="2">
    <source>
        <dbReference type="ARBA" id="ARBA00009975"/>
    </source>
</evidence>
<dbReference type="InterPro" id="IPR036291">
    <property type="entry name" value="NAD(P)-bd_dom_sf"/>
</dbReference>
<keyword evidence="11" id="KW-1185">Reference proteome</keyword>
<dbReference type="PROSITE" id="PS00069">
    <property type="entry name" value="G6P_DEHYDROGENASE"/>
    <property type="match status" value="1"/>
</dbReference>